<evidence type="ECO:0000259" key="11">
    <source>
        <dbReference type="PROSITE" id="PS50110"/>
    </source>
</evidence>
<dbReference type="InterPro" id="IPR004358">
    <property type="entry name" value="Sig_transdc_His_kin-like_C"/>
</dbReference>
<evidence type="ECO:0000256" key="6">
    <source>
        <dbReference type="ARBA" id="ARBA00022777"/>
    </source>
</evidence>
<reference evidence="13" key="1">
    <citation type="submission" date="2012-11" db="EMBL/GenBank/DDBJ databases">
        <authorList>
            <person name="Lucero-Rivera Y.E."/>
            <person name="Tovar-Ramirez D."/>
        </authorList>
    </citation>
    <scope>NUCLEOTIDE SEQUENCE [LARGE SCALE GENOMIC DNA]</scope>
    <source>
        <strain evidence="13">Araruama</strain>
    </source>
</reference>
<dbReference type="AlphaFoldDB" id="A0A1V1PDL9"/>
<dbReference type="Gene3D" id="1.10.287.130">
    <property type="match status" value="1"/>
</dbReference>
<keyword evidence="6 12" id="KW-0418">Kinase</keyword>
<keyword evidence="5" id="KW-0547">Nucleotide-binding</keyword>
<dbReference type="EMBL" id="ATBP01000103">
    <property type="protein sequence ID" value="ETR72876.1"/>
    <property type="molecule type" value="Genomic_DNA"/>
</dbReference>
<feature type="domain" description="Response regulatory" evidence="11">
    <location>
        <begin position="3"/>
        <end position="120"/>
    </location>
</feature>
<evidence type="ECO:0000313" key="12">
    <source>
        <dbReference type="EMBL" id="ETR72876.1"/>
    </source>
</evidence>
<evidence type="ECO:0000256" key="8">
    <source>
        <dbReference type="ARBA" id="ARBA00023012"/>
    </source>
</evidence>
<name>A0A1V1PDL9_9BACT</name>
<evidence type="ECO:0000256" key="2">
    <source>
        <dbReference type="ARBA" id="ARBA00012438"/>
    </source>
</evidence>
<protein>
    <recommendedName>
        <fullName evidence="2">histidine kinase</fullName>
        <ecNumber evidence="2">2.7.13.3</ecNumber>
    </recommendedName>
</protein>
<dbReference type="EC" id="2.7.13.3" evidence="2"/>
<dbReference type="GO" id="GO:0000155">
    <property type="term" value="F:phosphorelay sensor kinase activity"/>
    <property type="evidence" value="ECO:0007669"/>
    <property type="project" value="InterPro"/>
</dbReference>
<evidence type="ECO:0000256" key="3">
    <source>
        <dbReference type="ARBA" id="ARBA00022553"/>
    </source>
</evidence>
<gene>
    <name evidence="12" type="ORF">OMM_01368</name>
</gene>
<keyword evidence="4" id="KW-0808">Transferase</keyword>
<proteinExistence type="predicted"/>
<dbReference type="GO" id="GO:0042802">
    <property type="term" value="F:identical protein binding"/>
    <property type="evidence" value="ECO:0007669"/>
    <property type="project" value="UniProtKB-ARBA"/>
</dbReference>
<evidence type="ECO:0000259" key="10">
    <source>
        <dbReference type="PROSITE" id="PS50109"/>
    </source>
</evidence>
<dbReference type="Pfam" id="PF02518">
    <property type="entry name" value="HATPase_c"/>
    <property type="match status" value="1"/>
</dbReference>
<dbReference type="SMART" id="SM00387">
    <property type="entry name" value="HATPase_c"/>
    <property type="match status" value="1"/>
</dbReference>
<dbReference type="Proteomes" id="UP000189670">
    <property type="component" value="Unassembled WGS sequence"/>
</dbReference>
<dbReference type="InterPro" id="IPR001789">
    <property type="entry name" value="Sig_transdc_resp-reg_receiver"/>
</dbReference>
<organism evidence="12 13">
    <name type="scientific">Candidatus Magnetoglobus multicellularis str. Araruama</name>
    <dbReference type="NCBI Taxonomy" id="890399"/>
    <lineage>
        <taxon>Bacteria</taxon>
        <taxon>Pseudomonadati</taxon>
        <taxon>Thermodesulfobacteriota</taxon>
        <taxon>Desulfobacteria</taxon>
        <taxon>Desulfobacterales</taxon>
        <taxon>Desulfobacteraceae</taxon>
        <taxon>Candidatus Magnetoglobus</taxon>
    </lineage>
</organism>
<evidence type="ECO:0000313" key="13">
    <source>
        <dbReference type="Proteomes" id="UP000189670"/>
    </source>
</evidence>
<comment type="caution">
    <text evidence="12">The sequence shown here is derived from an EMBL/GenBank/DDBJ whole genome shotgun (WGS) entry which is preliminary data.</text>
</comment>
<keyword evidence="3 9" id="KW-0597">Phosphoprotein</keyword>
<dbReference type="InterPro" id="IPR036890">
    <property type="entry name" value="HATPase_C_sf"/>
</dbReference>
<evidence type="ECO:0000256" key="7">
    <source>
        <dbReference type="ARBA" id="ARBA00022840"/>
    </source>
</evidence>
<dbReference type="PANTHER" id="PTHR43065:SF10">
    <property type="entry name" value="PEROXIDE STRESS-ACTIVATED HISTIDINE KINASE MAK3"/>
    <property type="match status" value="1"/>
</dbReference>
<dbReference type="PROSITE" id="PS50109">
    <property type="entry name" value="HIS_KIN"/>
    <property type="match status" value="1"/>
</dbReference>
<sequence>MIKVLIADDRATTRYMLKKNISEWGYEVIEAIDGNEAWTILQSKPNPRIAILDWVMPGMDGVEICKKLQNDHTLPFIYTILLTSKKEREDLVYALENGAHNFQSKPFSPAELRSHLNVAKRLVESDDQLKEYAAHMEQLAEIRAKQLIHADRLATLGTLAAGITHEISSPITYVAANTEVATKHWRKVCHFIQEKLLLDPRQNETIGSSFKKIDKSLDRISNGTFRIMKIVRGIGSFSRKEHSQKEKLNIHECINVALQLCQNQLKYNISVKTSYAKELPPVLGNTHQIEQVLVNLIANAVHAMSESNSGALNITTTVDNNSIVVAIKDSGPGIPSDILDNIWDPFFTTKPEEKGTGLGLSICKEIITKHDGCIWVENNAGKGACFKIALPVFKDN</sequence>
<dbReference type="Gene3D" id="3.30.565.10">
    <property type="entry name" value="Histidine kinase-like ATPase, C-terminal domain"/>
    <property type="match status" value="1"/>
</dbReference>
<dbReference type="SUPFAM" id="SSF52172">
    <property type="entry name" value="CheY-like"/>
    <property type="match status" value="1"/>
</dbReference>
<evidence type="ECO:0000256" key="9">
    <source>
        <dbReference type="PROSITE-ProRule" id="PRU00169"/>
    </source>
</evidence>
<dbReference type="Pfam" id="PF00072">
    <property type="entry name" value="Response_reg"/>
    <property type="match status" value="1"/>
</dbReference>
<dbReference type="FunFam" id="3.30.565.10:FF:000042">
    <property type="entry name" value="Two-component sensor histidine kinase KdpD"/>
    <property type="match status" value="1"/>
</dbReference>
<feature type="domain" description="Histidine kinase" evidence="10">
    <location>
        <begin position="162"/>
        <end position="394"/>
    </location>
</feature>
<dbReference type="Gene3D" id="3.40.50.2300">
    <property type="match status" value="1"/>
</dbReference>
<dbReference type="PRINTS" id="PR00344">
    <property type="entry name" value="BCTRLSENSOR"/>
</dbReference>
<dbReference type="InterPro" id="IPR011006">
    <property type="entry name" value="CheY-like_superfamily"/>
</dbReference>
<dbReference type="PROSITE" id="PS50110">
    <property type="entry name" value="RESPONSE_REGULATORY"/>
    <property type="match status" value="1"/>
</dbReference>
<dbReference type="SMART" id="SM00448">
    <property type="entry name" value="REC"/>
    <property type="match status" value="1"/>
</dbReference>
<evidence type="ECO:0000256" key="4">
    <source>
        <dbReference type="ARBA" id="ARBA00022679"/>
    </source>
</evidence>
<dbReference type="InterPro" id="IPR005467">
    <property type="entry name" value="His_kinase_dom"/>
</dbReference>
<feature type="modified residue" description="4-aspartylphosphate" evidence="9">
    <location>
        <position position="53"/>
    </location>
</feature>
<evidence type="ECO:0000256" key="5">
    <source>
        <dbReference type="ARBA" id="ARBA00022741"/>
    </source>
</evidence>
<dbReference type="InterPro" id="IPR003594">
    <property type="entry name" value="HATPase_dom"/>
</dbReference>
<evidence type="ECO:0000256" key="1">
    <source>
        <dbReference type="ARBA" id="ARBA00000085"/>
    </source>
</evidence>
<accession>A0A1V1PDL9</accession>
<dbReference type="CDD" id="cd00082">
    <property type="entry name" value="HisKA"/>
    <property type="match status" value="1"/>
</dbReference>
<keyword evidence="8" id="KW-0902">Two-component regulatory system</keyword>
<dbReference type="PANTHER" id="PTHR43065">
    <property type="entry name" value="SENSOR HISTIDINE KINASE"/>
    <property type="match status" value="1"/>
</dbReference>
<dbReference type="GO" id="GO:0005524">
    <property type="term" value="F:ATP binding"/>
    <property type="evidence" value="ECO:0007669"/>
    <property type="project" value="UniProtKB-KW"/>
</dbReference>
<dbReference type="InterPro" id="IPR003661">
    <property type="entry name" value="HisK_dim/P_dom"/>
</dbReference>
<dbReference type="SUPFAM" id="SSF55874">
    <property type="entry name" value="ATPase domain of HSP90 chaperone/DNA topoisomerase II/histidine kinase"/>
    <property type="match status" value="1"/>
</dbReference>
<comment type="catalytic activity">
    <reaction evidence="1">
        <text>ATP + protein L-histidine = ADP + protein N-phospho-L-histidine.</text>
        <dbReference type="EC" id="2.7.13.3"/>
    </reaction>
</comment>
<keyword evidence="7" id="KW-0067">ATP-binding</keyword>